<keyword evidence="3" id="KW-1185">Reference proteome</keyword>
<reference evidence="1 3" key="1">
    <citation type="journal article" date="2008" name="Science">
        <title>The Physcomitrella genome reveals evolutionary insights into the conquest of land by plants.</title>
        <authorList>
            <person name="Rensing S."/>
            <person name="Lang D."/>
            <person name="Zimmer A."/>
            <person name="Terry A."/>
            <person name="Salamov A."/>
            <person name="Shapiro H."/>
            <person name="Nishiyama T."/>
            <person name="Perroud P.-F."/>
            <person name="Lindquist E."/>
            <person name="Kamisugi Y."/>
            <person name="Tanahashi T."/>
            <person name="Sakakibara K."/>
            <person name="Fujita T."/>
            <person name="Oishi K."/>
            <person name="Shin-I T."/>
            <person name="Kuroki Y."/>
            <person name="Toyoda A."/>
            <person name="Suzuki Y."/>
            <person name="Hashimoto A."/>
            <person name="Yamaguchi K."/>
            <person name="Sugano A."/>
            <person name="Kohara Y."/>
            <person name="Fujiyama A."/>
            <person name="Anterola A."/>
            <person name="Aoki S."/>
            <person name="Ashton N."/>
            <person name="Barbazuk W.B."/>
            <person name="Barker E."/>
            <person name="Bennetzen J."/>
            <person name="Bezanilla M."/>
            <person name="Blankenship R."/>
            <person name="Cho S.H."/>
            <person name="Dutcher S."/>
            <person name="Estelle M."/>
            <person name="Fawcett J.A."/>
            <person name="Gundlach H."/>
            <person name="Hanada K."/>
            <person name="Heyl A."/>
            <person name="Hicks K.A."/>
            <person name="Hugh J."/>
            <person name="Lohr M."/>
            <person name="Mayer K."/>
            <person name="Melkozernov A."/>
            <person name="Murata T."/>
            <person name="Nelson D."/>
            <person name="Pils B."/>
            <person name="Prigge M."/>
            <person name="Reiss B."/>
            <person name="Renner T."/>
            <person name="Rombauts S."/>
            <person name="Rushton P."/>
            <person name="Sanderfoot A."/>
            <person name="Schween G."/>
            <person name="Shiu S.-H."/>
            <person name="Stueber K."/>
            <person name="Theodoulou F.L."/>
            <person name="Tu H."/>
            <person name="Van de Peer Y."/>
            <person name="Verrier P.J."/>
            <person name="Waters E."/>
            <person name="Wood A."/>
            <person name="Yang L."/>
            <person name="Cove D."/>
            <person name="Cuming A."/>
            <person name="Hasebe M."/>
            <person name="Lucas S."/>
            <person name="Mishler D.B."/>
            <person name="Reski R."/>
            <person name="Grigoriev I."/>
            <person name="Quatrano R.S."/>
            <person name="Boore J.L."/>
        </authorList>
    </citation>
    <scope>NUCLEOTIDE SEQUENCE [LARGE SCALE GENOMIC DNA]</scope>
    <source>
        <strain evidence="2 3">cv. Gransden 2004</strain>
    </source>
</reference>
<dbReference type="InParanoid" id="A0A2K1IHS3"/>
<protein>
    <submittedName>
        <fullName evidence="1 2">Uncharacterized protein</fullName>
    </submittedName>
</protein>
<dbReference type="AlphaFoldDB" id="A0A2K1IHS3"/>
<reference evidence="2" key="3">
    <citation type="submission" date="2020-12" db="UniProtKB">
        <authorList>
            <consortium name="EnsemblPlants"/>
        </authorList>
    </citation>
    <scope>IDENTIFICATION</scope>
</reference>
<dbReference type="EnsemblPlants" id="Pp3c23_1037V3.1">
    <property type="protein sequence ID" value="PAC:32951227.CDS.1"/>
    <property type="gene ID" value="Pp3c23_1037"/>
</dbReference>
<sequence>MLKPTRIRRYFRNTKRRNYFLIRRSRPFLSTLEMNSSILTDKRLRARTAAQTRSMTNPLLLRTTPFQPMCTPISHHRISAFSAQRSKFKNGDDRASDVEIVRMTSNHAFGSLMRTLLLTAA</sequence>
<gene>
    <name evidence="1" type="ORF">PHYPA_027510</name>
</gene>
<name>A0A2K1IHS3_PHYPA</name>
<accession>A0A2K1IHS3</accession>
<evidence type="ECO:0000313" key="2">
    <source>
        <dbReference type="EnsemblPlants" id="PAC:32951227.CDS.1"/>
    </source>
</evidence>
<dbReference type="EMBL" id="ABEU02000023">
    <property type="protein sequence ID" value="PNR28818.1"/>
    <property type="molecule type" value="Genomic_DNA"/>
</dbReference>
<dbReference type="Gramene" id="Pp3c23_1037V3.1">
    <property type="protein sequence ID" value="PAC:32951227.CDS.1"/>
    <property type="gene ID" value="Pp3c23_1037"/>
</dbReference>
<dbReference type="Proteomes" id="UP000006727">
    <property type="component" value="Chromosome 23"/>
</dbReference>
<evidence type="ECO:0000313" key="3">
    <source>
        <dbReference type="Proteomes" id="UP000006727"/>
    </source>
</evidence>
<organism evidence="1">
    <name type="scientific">Physcomitrium patens</name>
    <name type="common">Spreading-leaved earth moss</name>
    <name type="synonym">Physcomitrella patens</name>
    <dbReference type="NCBI Taxonomy" id="3218"/>
    <lineage>
        <taxon>Eukaryota</taxon>
        <taxon>Viridiplantae</taxon>
        <taxon>Streptophyta</taxon>
        <taxon>Embryophyta</taxon>
        <taxon>Bryophyta</taxon>
        <taxon>Bryophytina</taxon>
        <taxon>Bryopsida</taxon>
        <taxon>Funariidae</taxon>
        <taxon>Funariales</taxon>
        <taxon>Funariaceae</taxon>
        <taxon>Physcomitrium</taxon>
    </lineage>
</organism>
<reference evidence="1 3" key="2">
    <citation type="journal article" date="2018" name="Plant J.">
        <title>The Physcomitrella patens chromosome-scale assembly reveals moss genome structure and evolution.</title>
        <authorList>
            <person name="Lang D."/>
            <person name="Ullrich K.K."/>
            <person name="Murat F."/>
            <person name="Fuchs J."/>
            <person name="Jenkins J."/>
            <person name="Haas F.B."/>
            <person name="Piednoel M."/>
            <person name="Gundlach H."/>
            <person name="Van Bel M."/>
            <person name="Meyberg R."/>
            <person name="Vives C."/>
            <person name="Morata J."/>
            <person name="Symeonidi A."/>
            <person name="Hiss M."/>
            <person name="Muchero W."/>
            <person name="Kamisugi Y."/>
            <person name="Saleh O."/>
            <person name="Blanc G."/>
            <person name="Decker E.L."/>
            <person name="van Gessel N."/>
            <person name="Grimwood J."/>
            <person name="Hayes R.D."/>
            <person name="Graham S.W."/>
            <person name="Gunter L.E."/>
            <person name="McDaniel S.F."/>
            <person name="Hoernstein S.N.W."/>
            <person name="Larsson A."/>
            <person name="Li F.W."/>
            <person name="Perroud P.F."/>
            <person name="Phillips J."/>
            <person name="Ranjan P."/>
            <person name="Rokshar D.S."/>
            <person name="Rothfels C.J."/>
            <person name="Schneider L."/>
            <person name="Shu S."/>
            <person name="Stevenson D.W."/>
            <person name="Thummler F."/>
            <person name="Tillich M."/>
            <person name="Villarreal Aguilar J.C."/>
            <person name="Widiez T."/>
            <person name="Wong G.K."/>
            <person name="Wymore A."/>
            <person name="Zhang Y."/>
            <person name="Zimmer A.D."/>
            <person name="Quatrano R.S."/>
            <person name="Mayer K.F.X."/>
            <person name="Goodstein D."/>
            <person name="Casacuberta J.M."/>
            <person name="Vandepoele K."/>
            <person name="Reski R."/>
            <person name="Cuming A.C."/>
            <person name="Tuskan G.A."/>
            <person name="Maumus F."/>
            <person name="Salse J."/>
            <person name="Schmutz J."/>
            <person name="Rensing S.A."/>
        </authorList>
    </citation>
    <scope>NUCLEOTIDE SEQUENCE [LARGE SCALE GENOMIC DNA]</scope>
    <source>
        <strain evidence="2 3">cv. Gransden 2004</strain>
    </source>
</reference>
<evidence type="ECO:0000313" key="1">
    <source>
        <dbReference type="EMBL" id="PNR28818.1"/>
    </source>
</evidence>
<proteinExistence type="predicted"/>